<comment type="caution">
    <text evidence="1">The sequence shown here is derived from an EMBL/GenBank/DDBJ whole genome shotgun (WGS) entry which is preliminary data.</text>
</comment>
<proteinExistence type="predicted"/>
<dbReference type="AlphaFoldDB" id="A0A8J3KYZ1"/>
<organism evidence="1 2">
    <name type="scientific">Catellatospora coxensis</name>
    <dbReference type="NCBI Taxonomy" id="310354"/>
    <lineage>
        <taxon>Bacteria</taxon>
        <taxon>Bacillati</taxon>
        <taxon>Actinomycetota</taxon>
        <taxon>Actinomycetes</taxon>
        <taxon>Micromonosporales</taxon>
        <taxon>Micromonosporaceae</taxon>
        <taxon>Catellatospora</taxon>
    </lineage>
</organism>
<evidence type="ECO:0000313" key="2">
    <source>
        <dbReference type="Proteomes" id="UP000630887"/>
    </source>
</evidence>
<name>A0A8J3KYZ1_9ACTN</name>
<dbReference type="RefSeq" id="WP_203688145.1">
    <property type="nucleotide sequence ID" value="NZ_BAAALC010000001.1"/>
</dbReference>
<accession>A0A8J3KYZ1</accession>
<evidence type="ECO:0008006" key="3">
    <source>
        <dbReference type="Google" id="ProtNLM"/>
    </source>
</evidence>
<dbReference type="EMBL" id="BONI01000002">
    <property type="protein sequence ID" value="GIG03675.1"/>
    <property type="molecule type" value="Genomic_DNA"/>
</dbReference>
<keyword evidence="2" id="KW-1185">Reference proteome</keyword>
<dbReference type="Proteomes" id="UP000630887">
    <property type="component" value="Unassembled WGS sequence"/>
</dbReference>
<protein>
    <recommendedName>
        <fullName evidence="3">HTH cro/C1-type domain-containing protein</fullName>
    </recommendedName>
</protein>
<evidence type="ECO:0000313" key="1">
    <source>
        <dbReference type="EMBL" id="GIG03675.1"/>
    </source>
</evidence>
<gene>
    <name evidence="1" type="ORF">Cco03nite_03750</name>
</gene>
<sequence>MGAHIDPAWWRDPGMAERLHRQDIAAVFRVLKKHGWSNTRIAAVTGLGTPRVGDILAERHLVRTYDVLVRIADGLGIERGLMGLAYTAETSNTQQAPSTEGGVTVDPAVAALNEDRTWGLSWGTDVSSTLRVVTGMWGADMNRRDFVVNTAFVGGGFAGPARDWLLGWPDADVSSVGTGRKVGQTDVDMLWLSCHSFQEIDRRMGGGYARGSLVHFLNNVVTPLLRGDFTEDVGRQLLAVSARLTDIAGYSAYDAHEQGLAQRYYIQALRMARSADNDALGAHIFGDMTRQSYYIGELDEAVSLARAGQQAAQRASSWFGVARCASLEARALAMQGDRTSSQAAMTRAEKAMAKANADDEPAWIKYFSMDQLEAEFAHAAEALGRPREVLRFAEPALAADRPLERRNVLVGTTAARAHAANGDIEKAAHLGIQVLDMIGAMSSERALDSARQLRTVLAPHARGAAAEFAAKAREVLPA</sequence>
<reference evidence="1 2" key="1">
    <citation type="submission" date="2021-01" db="EMBL/GenBank/DDBJ databases">
        <title>Whole genome shotgun sequence of Catellatospora coxensis NBRC 107359.</title>
        <authorList>
            <person name="Komaki H."/>
            <person name="Tamura T."/>
        </authorList>
    </citation>
    <scope>NUCLEOTIDE SEQUENCE [LARGE SCALE GENOMIC DNA]</scope>
    <source>
        <strain evidence="1 2">NBRC 107359</strain>
    </source>
</reference>